<dbReference type="Pfam" id="PF00512">
    <property type="entry name" value="HisKA"/>
    <property type="match status" value="1"/>
</dbReference>
<dbReference type="GO" id="GO:0000155">
    <property type="term" value="F:phosphorelay sensor kinase activity"/>
    <property type="evidence" value="ECO:0007669"/>
    <property type="project" value="InterPro"/>
</dbReference>
<dbReference type="Pfam" id="PF00072">
    <property type="entry name" value="Response_reg"/>
    <property type="match status" value="1"/>
</dbReference>
<evidence type="ECO:0000259" key="9">
    <source>
        <dbReference type="PROSITE" id="PS50110"/>
    </source>
</evidence>
<keyword evidence="5" id="KW-0418">Kinase</keyword>
<feature type="transmembrane region" description="Helical" evidence="7">
    <location>
        <begin position="151"/>
        <end position="168"/>
    </location>
</feature>
<dbReference type="InterPro" id="IPR050736">
    <property type="entry name" value="Sensor_HK_Regulatory"/>
</dbReference>
<dbReference type="CDD" id="cd00156">
    <property type="entry name" value="REC"/>
    <property type="match status" value="1"/>
</dbReference>
<dbReference type="InterPro" id="IPR001789">
    <property type="entry name" value="Sig_transdc_resp-reg_receiver"/>
</dbReference>
<evidence type="ECO:0000256" key="6">
    <source>
        <dbReference type="ARBA" id="ARBA00023012"/>
    </source>
</evidence>
<dbReference type="Pfam" id="PF02518">
    <property type="entry name" value="HATPase_c"/>
    <property type="match status" value="1"/>
</dbReference>
<evidence type="ECO:0000256" key="5">
    <source>
        <dbReference type="ARBA" id="ARBA00022777"/>
    </source>
</evidence>
<dbReference type="SMART" id="SM00387">
    <property type="entry name" value="HATPase_c"/>
    <property type="match status" value="1"/>
</dbReference>
<evidence type="ECO:0000313" key="10">
    <source>
        <dbReference type="EMBL" id="VAW93940.1"/>
    </source>
</evidence>
<dbReference type="Gene3D" id="3.40.50.2300">
    <property type="match status" value="1"/>
</dbReference>
<keyword evidence="6" id="KW-0902">Two-component regulatory system</keyword>
<protein>
    <recommendedName>
        <fullName evidence="2">histidine kinase</fullName>
        <ecNumber evidence="2">2.7.13.3</ecNumber>
    </recommendedName>
</protein>
<dbReference type="InterPro" id="IPR036890">
    <property type="entry name" value="HATPase_C_sf"/>
</dbReference>
<dbReference type="Gene3D" id="3.30.565.10">
    <property type="entry name" value="Histidine kinase-like ATPase, C-terminal domain"/>
    <property type="match status" value="1"/>
</dbReference>
<feature type="transmembrane region" description="Helical" evidence="7">
    <location>
        <begin position="62"/>
        <end position="80"/>
    </location>
</feature>
<feature type="transmembrane region" description="Helical" evidence="7">
    <location>
        <begin position="125"/>
        <end position="144"/>
    </location>
</feature>
<dbReference type="InterPro" id="IPR011006">
    <property type="entry name" value="CheY-like_superfamily"/>
</dbReference>
<gene>
    <name evidence="10" type="ORF">MNBD_GAMMA19-1911</name>
</gene>
<feature type="transmembrane region" description="Helical" evidence="7">
    <location>
        <begin position="92"/>
        <end position="113"/>
    </location>
</feature>
<evidence type="ECO:0000256" key="4">
    <source>
        <dbReference type="ARBA" id="ARBA00022679"/>
    </source>
</evidence>
<keyword evidence="7" id="KW-1133">Transmembrane helix</keyword>
<keyword evidence="3" id="KW-0597">Phosphoprotein</keyword>
<evidence type="ECO:0000259" key="8">
    <source>
        <dbReference type="PROSITE" id="PS50109"/>
    </source>
</evidence>
<feature type="domain" description="Response regulatory" evidence="9">
    <location>
        <begin position="472"/>
        <end position="589"/>
    </location>
</feature>
<proteinExistence type="predicted"/>
<dbReference type="AlphaFoldDB" id="A0A3B0ZXI7"/>
<feature type="transmembrane region" description="Helical" evidence="7">
    <location>
        <begin position="35"/>
        <end position="56"/>
    </location>
</feature>
<sequence>MSQGRSIVNHSTGDTVRLQHSEIKQQQITMLASHLLPVLIINALVAAVMLFGLWGLFPTQNLIAWVILLYLVLFARGLALRQYQKTTPATHFPHWGLVFALGSGLSGILWGMTGVVFYPPNALEYQLFILIILTGMSAGAISTLTAYLPAFYAFVIPVMLPIGIMFLLEDDRMHTALGLMTVIYAFGMPFFARNINRSLVETLKLRFENLQLVRELSLQKEEAEQANIAKSKFLAAASHDLRQPLHALMLFTSVLNESIKYPKVRKVVDQITASVDALQSLFNALLDVSRLEAGVLVAETSHFNLQPMFEKLANDYNLAAEGKGLVLEFKVCKFAVYSDPALLEQIMRNFVANAIRYTNKGTIIISCIDLNESVRIDVTDTGVGIPTNKQHAIFNEFYQLGNPQRDRSKGLGLGLAIVERIARLLKHSIEVHSKPGEGSTFSIIVDKGDVTMMHNKKVQAIVTRHNAIENLTIVVVDDEPSVREGMQSLLETWGCHIIVTATLNEAIEDLAKHQSIPDGIIADYRLGGEQTGIHAIQQLHAKYGNHLPALIITGDIEADRLREVSESGFQLLHKPVAPPKLRAFVNNVMKNKQRQESV</sequence>
<dbReference type="SMART" id="SM00448">
    <property type="entry name" value="REC"/>
    <property type="match status" value="1"/>
</dbReference>
<name>A0A3B0ZXI7_9ZZZZ</name>
<reference evidence="10" key="1">
    <citation type="submission" date="2018-06" db="EMBL/GenBank/DDBJ databases">
        <authorList>
            <person name="Zhirakovskaya E."/>
        </authorList>
    </citation>
    <scope>NUCLEOTIDE SEQUENCE</scope>
</reference>
<feature type="transmembrane region" description="Helical" evidence="7">
    <location>
        <begin position="174"/>
        <end position="192"/>
    </location>
</feature>
<evidence type="ECO:0000256" key="7">
    <source>
        <dbReference type="SAM" id="Phobius"/>
    </source>
</evidence>
<dbReference type="InterPro" id="IPR004358">
    <property type="entry name" value="Sig_transdc_His_kin-like_C"/>
</dbReference>
<keyword evidence="4" id="KW-0808">Transferase</keyword>
<dbReference type="SUPFAM" id="SSF47384">
    <property type="entry name" value="Homodimeric domain of signal transducing histidine kinase"/>
    <property type="match status" value="1"/>
</dbReference>
<comment type="catalytic activity">
    <reaction evidence="1">
        <text>ATP + protein L-histidine = ADP + protein N-phospho-L-histidine.</text>
        <dbReference type="EC" id="2.7.13.3"/>
    </reaction>
</comment>
<keyword evidence="7" id="KW-0472">Membrane</keyword>
<dbReference type="PANTHER" id="PTHR43711">
    <property type="entry name" value="TWO-COMPONENT HISTIDINE KINASE"/>
    <property type="match status" value="1"/>
</dbReference>
<dbReference type="EC" id="2.7.13.3" evidence="2"/>
<keyword evidence="7" id="KW-0812">Transmembrane</keyword>
<organism evidence="10">
    <name type="scientific">hydrothermal vent metagenome</name>
    <dbReference type="NCBI Taxonomy" id="652676"/>
    <lineage>
        <taxon>unclassified sequences</taxon>
        <taxon>metagenomes</taxon>
        <taxon>ecological metagenomes</taxon>
    </lineage>
</organism>
<dbReference type="CDD" id="cd00082">
    <property type="entry name" value="HisKA"/>
    <property type="match status" value="1"/>
</dbReference>
<dbReference type="PROSITE" id="PS50109">
    <property type="entry name" value="HIS_KIN"/>
    <property type="match status" value="1"/>
</dbReference>
<dbReference type="InterPro" id="IPR003661">
    <property type="entry name" value="HisK_dim/P_dom"/>
</dbReference>
<dbReference type="PROSITE" id="PS50110">
    <property type="entry name" value="RESPONSE_REGULATORY"/>
    <property type="match status" value="1"/>
</dbReference>
<dbReference type="FunFam" id="3.30.565.10:FF:000049">
    <property type="entry name" value="Two-component sensor histidine kinase"/>
    <property type="match status" value="1"/>
</dbReference>
<evidence type="ECO:0000256" key="1">
    <source>
        <dbReference type="ARBA" id="ARBA00000085"/>
    </source>
</evidence>
<dbReference type="SUPFAM" id="SSF55874">
    <property type="entry name" value="ATPase domain of HSP90 chaperone/DNA topoisomerase II/histidine kinase"/>
    <property type="match status" value="1"/>
</dbReference>
<evidence type="ECO:0000256" key="3">
    <source>
        <dbReference type="ARBA" id="ARBA00022553"/>
    </source>
</evidence>
<accession>A0A3B0ZXI7</accession>
<dbReference type="InterPro" id="IPR005467">
    <property type="entry name" value="His_kinase_dom"/>
</dbReference>
<dbReference type="InterPro" id="IPR003594">
    <property type="entry name" value="HATPase_dom"/>
</dbReference>
<dbReference type="PRINTS" id="PR00344">
    <property type="entry name" value="BCTRLSENSOR"/>
</dbReference>
<evidence type="ECO:0000256" key="2">
    <source>
        <dbReference type="ARBA" id="ARBA00012438"/>
    </source>
</evidence>
<dbReference type="Gene3D" id="1.10.287.130">
    <property type="match status" value="1"/>
</dbReference>
<dbReference type="EMBL" id="UOFV01000009">
    <property type="protein sequence ID" value="VAW93940.1"/>
    <property type="molecule type" value="Genomic_DNA"/>
</dbReference>
<dbReference type="PANTHER" id="PTHR43711:SF31">
    <property type="entry name" value="HISTIDINE KINASE"/>
    <property type="match status" value="1"/>
</dbReference>
<dbReference type="SUPFAM" id="SSF52172">
    <property type="entry name" value="CheY-like"/>
    <property type="match status" value="1"/>
</dbReference>
<dbReference type="SMART" id="SM00388">
    <property type="entry name" value="HisKA"/>
    <property type="match status" value="1"/>
</dbReference>
<dbReference type="InterPro" id="IPR036097">
    <property type="entry name" value="HisK_dim/P_sf"/>
</dbReference>
<feature type="domain" description="Histidine kinase" evidence="8">
    <location>
        <begin position="236"/>
        <end position="449"/>
    </location>
</feature>